<dbReference type="OrthoDB" id="9792788at2"/>
<dbReference type="GO" id="GO:0016020">
    <property type="term" value="C:membrane"/>
    <property type="evidence" value="ECO:0007669"/>
    <property type="project" value="InterPro"/>
</dbReference>
<sequence>MRLLTLFILLAVPYLEFLVFMEVGDAIGGFPALLLTILTAVIGVYLIKQQGLVVMNRMHETLQRGESPVEEITHGFFLLIAGLFFLLPGFITDSIAVLLAIEPIRNFLGKSILRNVGTTFYRSNHPNQNEYYTGTIIEGEFEEEPKTADRPRNIDHDTDHECDKRPK</sequence>
<dbReference type="EMBL" id="PDEM01000025">
    <property type="protein sequence ID" value="PHZ84251.1"/>
    <property type="molecule type" value="Genomic_DNA"/>
</dbReference>
<dbReference type="PANTHER" id="PTHR35335:SF1">
    <property type="entry name" value="UPF0716 PROTEIN FXSA"/>
    <property type="match status" value="1"/>
</dbReference>
<dbReference type="RefSeq" id="WP_099474216.1">
    <property type="nucleotide sequence ID" value="NZ_CAXBMK010000002.1"/>
</dbReference>
<dbReference type="InterPro" id="IPR007313">
    <property type="entry name" value="FxsA"/>
</dbReference>
<dbReference type="Proteomes" id="UP000229730">
    <property type="component" value="Unassembled WGS sequence"/>
</dbReference>
<dbReference type="NCBIfam" id="NF008528">
    <property type="entry name" value="PRK11463.1-2"/>
    <property type="match status" value="1"/>
</dbReference>
<keyword evidence="4" id="KW-1185">Reference proteome</keyword>
<dbReference type="InParanoid" id="A0A2G4YPK1"/>
<accession>A0A2G4YPK1</accession>
<gene>
    <name evidence="3" type="ORF">CRD36_13760</name>
</gene>
<evidence type="ECO:0000256" key="2">
    <source>
        <dbReference type="SAM" id="Phobius"/>
    </source>
</evidence>
<dbReference type="AlphaFoldDB" id="A0A2G4YPK1"/>
<keyword evidence="2" id="KW-1133">Transmembrane helix</keyword>
<protein>
    <submittedName>
        <fullName evidence="3">Exlusion protein FxsA</fullName>
    </submittedName>
</protein>
<dbReference type="PANTHER" id="PTHR35335">
    <property type="entry name" value="UPF0716 PROTEIN FXSA"/>
    <property type="match status" value="1"/>
</dbReference>
<evidence type="ECO:0000313" key="4">
    <source>
        <dbReference type="Proteomes" id="UP000229730"/>
    </source>
</evidence>
<proteinExistence type="predicted"/>
<dbReference type="Pfam" id="PF04186">
    <property type="entry name" value="FxsA"/>
    <property type="match status" value="1"/>
</dbReference>
<comment type="caution">
    <text evidence="3">The sequence shown here is derived from an EMBL/GenBank/DDBJ whole genome shotgun (WGS) entry which is preliminary data.</text>
</comment>
<evidence type="ECO:0000256" key="1">
    <source>
        <dbReference type="SAM" id="MobiDB-lite"/>
    </source>
</evidence>
<evidence type="ECO:0000313" key="3">
    <source>
        <dbReference type="EMBL" id="PHZ84251.1"/>
    </source>
</evidence>
<feature type="region of interest" description="Disordered" evidence="1">
    <location>
        <begin position="142"/>
        <end position="167"/>
    </location>
</feature>
<organism evidence="3 4">
    <name type="scientific">Paremcibacter congregatus</name>
    <dbReference type="NCBI Taxonomy" id="2043170"/>
    <lineage>
        <taxon>Bacteria</taxon>
        <taxon>Pseudomonadati</taxon>
        <taxon>Pseudomonadota</taxon>
        <taxon>Alphaproteobacteria</taxon>
        <taxon>Emcibacterales</taxon>
        <taxon>Emcibacteraceae</taxon>
        <taxon>Paremcibacter</taxon>
    </lineage>
</organism>
<feature type="transmembrane region" description="Helical" evidence="2">
    <location>
        <begin position="27"/>
        <end position="47"/>
    </location>
</feature>
<feature type="compositionally biased region" description="Basic and acidic residues" evidence="1">
    <location>
        <begin position="144"/>
        <end position="167"/>
    </location>
</feature>
<name>A0A2G4YPK1_9PROT</name>
<keyword evidence="2" id="KW-0472">Membrane</keyword>
<feature type="transmembrane region" description="Helical" evidence="2">
    <location>
        <begin position="76"/>
        <end position="101"/>
    </location>
</feature>
<dbReference type="FunCoup" id="A0A2G4YPK1">
    <property type="interactions" value="90"/>
</dbReference>
<reference evidence="3 4" key="1">
    <citation type="submission" date="2017-10" db="EMBL/GenBank/DDBJ databases">
        <title>Frigbacter circumglobatus gen. nov. sp. nov., isolated from sediment cultured in situ.</title>
        <authorList>
            <person name="Zhao Z."/>
        </authorList>
    </citation>
    <scope>NUCLEOTIDE SEQUENCE [LARGE SCALE GENOMIC DNA]</scope>
    <source>
        <strain evidence="3 4">ZYL</strain>
    </source>
</reference>
<keyword evidence="2" id="KW-0812">Transmembrane</keyword>